<organism evidence="1 2">
    <name type="scientific">Prevotella intermedia</name>
    <dbReference type="NCBI Taxonomy" id="28131"/>
    <lineage>
        <taxon>Bacteria</taxon>
        <taxon>Pseudomonadati</taxon>
        <taxon>Bacteroidota</taxon>
        <taxon>Bacteroidia</taxon>
        <taxon>Bacteroidales</taxon>
        <taxon>Prevotellaceae</taxon>
        <taxon>Prevotella</taxon>
    </lineage>
</organism>
<dbReference type="EMBL" id="AP014597">
    <property type="protein sequence ID" value="BAU18363.1"/>
    <property type="molecule type" value="Genomic_DNA"/>
</dbReference>
<evidence type="ECO:0000313" key="2">
    <source>
        <dbReference type="Proteomes" id="UP000217431"/>
    </source>
</evidence>
<gene>
    <name evidence="1" type="ORF">PIOMA14_I_1855</name>
</gene>
<sequence>MKKFGGEKLGKRDFLSIIIQLPFKYHSNTSLSFKQKLFNQFN</sequence>
<name>A0A0S3ULP9_PREIN</name>
<dbReference type="Proteomes" id="UP000217431">
    <property type="component" value="Chromosome I"/>
</dbReference>
<protein>
    <submittedName>
        <fullName evidence="1">Uncharacterized protein</fullName>
    </submittedName>
</protein>
<accession>A0A0S3ULP9</accession>
<proteinExistence type="predicted"/>
<reference evidence="1 2" key="1">
    <citation type="journal article" date="2016" name="DNA Res.">
        <title>The complete genome sequencing of Prevotella intermedia strain OMA14 and a subsequent fine-scale, intra-species genomic comparison reveal an unusual amplification of conjugative and mobile transposons and identify a novel Prevotella-lineage-specific repeat.</title>
        <authorList>
            <person name="Naito M."/>
            <person name="Ogura Y."/>
            <person name="Itoh T."/>
            <person name="Shoji M."/>
            <person name="Okamoto M."/>
            <person name="Hayashi T."/>
            <person name="Nakayama K."/>
        </authorList>
    </citation>
    <scope>NUCLEOTIDE SEQUENCE [LARGE SCALE GENOMIC DNA]</scope>
    <source>
        <strain evidence="1 2">OMA14</strain>
    </source>
</reference>
<dbReference type="AlphaFoldDB" id="A0A0S3ULP9"/>
<evidence type="ECO:0000313" key="1">
    <source>
        <dbReference type="EMBL" id="BAU18363.1"/>
    </source>
</evidence>